<dbReference type="Proteomes" id="UP000000933">
    <property type="component" value="Chromosome"/>
</dbReference>
<evidence type="ECO:0000313" key="1">
    <source>
        <dbReference type="EMBL" id="CBH24122.1"/>
    </source>
</evidence>
<protein>
    <submittedName>
        <fullName evidence="1">Uncharacterized protein</fullName>
    </submittedName>
</protein>
<dbReference type="AlphaFoldDB" id="D5H7W7"/>
<dbReference type="HOGENOM" id="CLU_1748356_0_0_10"/>
<gene>
    <name evidence="1" type="ordered locus">SRM_01201</name>
</gene>
<reference evidence="1 2" key="1">
    <citation type="journal article" date="2010" name="ISME J.">
        <title>Fine-scale evolution: genomic, phenotypic and ecological differentiation in two coexisting Salinibacter ruber strains.</title>
        <authorList>
            <person name="Pena A."/>
            <person name="Teeling H."/>
            <person name="Huerta-Cepas J."/>
            <person name="Santos F."/>
            <person name="Yarza P."/>
            <person name="Brito-Echeverria J."/>
            <person name="Lucio M."/>
            <person name="Schmitt-Kopplin P."/>
            <person name="Meseguer I."/>
            <person name="Schenowitz C."/>
            <person name="Dossat C."/>
            <person name="Barbe V."/>
            <person name="Dopazo J."/>
            <person name="Rossello-Mora R."/>
            <person name="Schuler M."/>
            <person name="Glockner F.O."/>
            <person name="Amann R."/>
            <person name="Gabaldon T."/>
            <person name="Anton J."/>
        </authorList>
    </citation>
    <scope>NUCLEOTIDE SEQUENCE [LARGE SCALE GENOMIC DNA]</scope>
    <source>
        <strain evidence="1 2">M8</strain>
    </source>
</reference>
<dbReference type="EMBL" id="FP565814">
    <property type="protein sequence ID" value="CBH24122.1"/>
    <property type="molecule type" value="Genomic_DNA"/>
</dbReference>
<organism evidence="1 2">
    <name type="scientific">Salinibacter ruber (strain M8)</name>
    <dbReference type="NCBI Taxonomy" id="761659"/>
    <lineage>
        <taxon>Bacteria</taxon>
        <taxon>Pseudomonadati</taxon>
        <taxon>Rhodothermota</taxon>
        <taxon>Rhodothermia</taxon>
        <taxon>Rhodothermales</taxon>
        <taxon>Salinibacteraceae</taxon>
        <taxon>Salinibacter</taxon>
    </lineage>
</organism>
<sequence length="149" mass="16273">MSYRVPPERGFVLLAAACSTIPGPNGVKLFLQKTLSVTGAVDFLLLRRGGKVMLRGRRPSAPAYVHFGGPKMDATSEATHEVKKAWLAEDDLRPTFAPPRGMTLQAPEIYRTSLPFVRLSPRLLPRFAQGAGMIHFGRSANLGLQAVIF</sequence>
<name>D5H7W7_SALRM</name>
<proteinExistence type="predicted"/>
<reference evidence="2" key="2">
    <citation type="submission" date="2010-04" db="EMBL/GenBank/DDBJ databases">
        <title>Genome sequence of Salinibacter ruber M8.</title>
        <authorList>
            <consortium name="Genoscope"/>
        </authorList>
    </citation>
    <scope>NUCLEOTIDE SEQUENCE [LARGE SCALE GENOMIC DNA]</scope>
    <source>
        <strain evidence="2">M8</strain>
    </source>
</reference>
<dbReference type="KEGG" id="srm:SRM_01201"/>
<accession>D5H7W7</accession>
<evidence type="ECO:0000313" key="2">
    <source>
        <dbReference type="Proteomes" id="UP000000933"/>
    </source>
</evidence>